<dbReference type="AlphaFoldDB" id="A0AAV3NQ94"/>
<dbReference type="NCBIfam" id="TIGR01614">
    <property type="entry name" value="PME_inhib"/>
    <property type="match status" value="1"/>
</dbReference>
<gene>
    <name evidence="5" type="ORF">LIER_35270</name>
</gene>
<dbReference type="InterPro" id="IPR035513">
    <property type="entry name" value="Invertase/methylesterase_inhib"/>
</dbReference>
<dbReference type="CDD" id="cd15796">
    <property type="entry name" value="CIF_like"/>
    <property type="match status" value="1"/>
</dbReference>
<dbReference type="InterPro" id="IPR006501">
    <property type="entry name" value="Pectinesterase_inhib_dom"/>
</dbReference>
<dbReference type="EMBL" id="BAABME010015334">
    <property type="protein sequence ID" value="GAA0140661.1"/>
    <property type="molecule type" value="Genomic_DNA"/>
</dbReference>
<evidence type="ECO:0000256" key="3">
    <source>
        <dbReference type="ARBA" id="ARBA00038471"/>
    </source>
</evidence>
<proteinExistence type="inferred from homology"/>
<accession>A0AAV3NQ94</accession>
<evidence type="ECO:0000259" key="4">
    <source>
        <dbReference type="SMART" id="SM00856"/>
    </source>
</evidence>
<keyword evidence="1" id="KW-0732">Signal</keyword>
<dbReference type="SUPFAM" id="SSF101148">
    <property type="entry name" value="Plant invertase/pectin methylesterase inhibitor"/>
    <property type="match status" value="1"/>
</dbReference>
<comment type="caution">
    <text evidence="5">The sequence shown here is derived from an EMBL/GenBank/DDBJ whole genome shotgun (WGS) entry which is preliminary data.</text>
</comment>
<evidence type="ECO:0000313" key="5">
    <source>
        <dbReference type="EMBL" id="GAA0140661.1"/>
    </source>
</evidence>
<organism evidence="5 6">
    <name type="scientific">Lithospermum erythrorhizon</name>
    <name type="common">Purple gromwell</name>
    <name type="synonym">Lithospermum officinale var. erythrorhizon</name>
    <dbReference type="NCBI Taxonomy" id="34254"/>
    <lineage>
        <taxon>Eukaryota</taxon>
        <taxon>Viridiplantae</taxon>
        <taxon>Streptophyta</taxon>
        <taxon>Embryophyta</taxon>
        <taxon>Tracheophyta</taxon>
        <taxon>Spermatophyta</taxon>
        <taxon>Magnoliopsida</taxon>
        <taxon>eudicotyledons</taxon>
        <taxon>Gunneridae</taxon>
        <taxon>Pentapetalae</taxon>
        <taxon>asterids</taxon>
        <taxon>lamiids</taxon>
        <taxon>Boraginales</taxon>
        <taxon>Boraginaceae</taxon>
        <taxon>Boraginoideae</taxon>
        <taxon>Lithospermeae</taxon>
        <taxon>Lithospermum</taxon>
    </lineage>
</organism>
<keyword evidence="6" id="KW-1185">Reference proteome</keyword>
<protein>
    <recommendedName>
        <fullName evidence="4">Pectinesterase inhibitor domain-containing protein</fullName>
    </recommendedName>
</protein>
<dbReference type="Gene3D" id="1.20.140.40">
    <property type="entry name" value="Invertase/pectin methylesterase inhibitor family protein"/>
    <property type="match status" value="1"/>
</dbReference>
<dbReference type="Pfam" id="PF04043">
    <property type="entry name" value="PMEI"/>
    <property type="match status" value="1"/>
</dbReference>
<feature type="domain" description="Pectinesterase inhibitor" evidence="4">
    <location>
        <begin position="1"/>
        <end position="140"/>
    </location>
</feature>
<dbReference type="Proteomes" id="UP001454036">
    <property type="component" value="Unassembled WGS sequence"/>
</dbReference>
<dbReference type="PANTHER" id="PTHR36710:SF18">
    <property type="entry name" value="PECTINESTERASE INHIBITOR 5-RELATED"/>
    <property type="match status" value="1"/>
</dbReference>
<dbReference type="GO" id="GO:0004857">
    <property type="term" value="F:enzyme inhibitor activity"/>
    <property type="evidence" value="ECO:0007669"/>
    <property type="project" value="InterPro"/>
</dbReference>
<comment type="similarity">
    <text evidence="3">Belongs to the PMEI family.</text>
</comment>
<name>A0AAV3NQ94_LITER</name>
<sequence length="145" mass="15631">MACSDTTCKNTPNYQLCVSILSKDPQSTTGDIRILGLILVDAIKSKAEETVNLINELKKTNPELMSQLNHCSVLYYAVLEADIPEAIEALTKGGPKFAENGVADAVVEAQECEMGFNGSNSPLSGANKSVREISNVAREVIRMLL</sequence>
<dbReference type="InterPro" id="IPR052421">
    <property type="entry name" value="PCW_Enzyme_Inhibitor"/>
</dbReference>
<dbReference type="InterPro" id="IPR034087">
    <property type="entry name" value="C/VIF1"/>
</dbReference>
<evidence type="ECO:0000313" key="6">
    <source>
        <dbReference type="Proteomes" id="UP001454036"/>
    </source>
</evidence>
<dbReference type="SMART" id="SM00856">
    <property type="entry name" value="PMEI"/>
    <property type="match status" value="1"/>
</dbReference>
<keyword evidence="2" id="KW-1015">Disulfide bond</keyword>
<dbReference type="FunFam" id="1.20.140.40:FF:000009">
    <property type="entry name" value="Invertase/pectin methylesterase inhibitor family protein"/>
    <property type="match status" value="1"/>
</dbReference>
<dbReference type="PANTHER" id="PTHR36710">
    <property type="entry name" value="PECTINESTERASE INHIBITOR-LIKE"/>
    <property type="match status" value="1"/>
</dbReference>
<reference evidence="5 6" key="1">
    <citation type="submission" date="2024-01" db="EMBL/GenBank/DDBJ databases">
        <title>The complete chloroplast genome sequence of Lithospermum erythrorhizon: insights into the phylogenetic relationship among Boraginaceae species and the maternal lineages of purple gromwells.</title>
        <authorList>
            <person name="Okada T."/>
            <person name="Watanabe K."/>
        </authorList>
    </citation>
    <scope>NUCLEOTIDE SEQUENCE [LARGE SCALE GENOMIC DNA]</scope>
</reference>
<evidence type="ECO:0000256" key="2">
    <source>
        <dbReference type="ARBA" id="ARBA00023157"/>
    </source>
</evidence>
<evidence type="ECO:0000256" key="1">
    <source>
        <dbReference type="ARBA" id="ARBA00022729"/>
    </source>
</evidence>